<dbReference type="EMBL" id="BAAAQG010000024">
    <property type="protein sequence ID" value="GAA1721652.1"/>
    <property type="molecule type" value="Genomic_DNA"/>
</dbReference>
<dbReference type="RefSeq" id="WP_182658540.1">
    <property type="nucleotide sequence ID" value="NZ_BAAAQG010000024.1"/>
</dbReference>
<accession>A0ABP4VBM8</accession>
<evidence type="ECO:0000313" key="3">
    <source>
        <dbReference type="Proteomes" id="UP001500383"/>
    </source>
</evidence>
<organism evidence="2 3">
    <name type="scientific">Dietzia cercidiphylli</name>
    <dbReference type="NCBI Taxonomy" id="498199"/>
    <lineage>
        <taxon>Bacteria</taxon>
        <taxon>Bacillati</taxon>
        <taxon>Actinomycetota</taxon>
        <taxon>Actinomycetes</taxon>
        <taxon>Mycobacteriales</taxon>
        <taxon>Dietziaceae</taxon>
        <taxon>Dietzia</taxon>
    </lineage>
</organism>
<dbReference type="PANTHER" id="PTHR30188:SF13">
    <property type="entry name" value="CONSERVED HYPOTHETICAL INTEGRAL MEMBRANE PROTEIN YRBE3B"/>
    <property type="match status" value="1"/>
</dbReference>
<keyword evidence="1" id="KW-0472">Membrane</keyword>
<keyword evidence="1" id="KW-1133">Transmembrane helix</keyword>
<gene>
    <name evidence="2" type="ORF">GCM10009831_34830</name>
</gene>
<feature type="transmembrane region" description="Helical" evidence="1">
    <location>
        <begin position="266"/>
        <end position="284"/>
    </location>
</feature>
<evidence type="ECO:0000256" key="1">
    <source>
        <dbReference type="SAM" id="Phobius"/>
    </source>
</evidence>
<feature type="transmembrane region" description="Helical" evidence="1">
    <location>
        <begin position="222"/>
        <end position="245"/>
    </location>
</feature>
<evidence type="ECO:0000313" key="2">
    <source>
        <dbReference type="EMBL" id="GAA1721652.1"/>
    </source>
</evidence>
<proteinExistence type="predicted"/>
<keyword evidence="1" id="KW-0812">Transmembrane</keyword>
<reference evidence="3" key="1">
    <citation type="journal article" date="2019" name="Int. J. Syst. Evol. Microbiol.">
        <title>The Global Catalogue of Microorganisms (GCM) 10K type strain sequencing project: providing services to taxonomists for standard genome sequencing and annotation.</title>
        <authorList>
            <consortium name="The Broad Institute Genomics Platform"/>
            <consortium name="The Broad Institute Genome Sequencing Center for Infectious Disease"/>
            <person name="Wu L."/>
            <person name="Ma J."/>
        </authorList>
    </citation>
    <scope>NUCLEOTIDE SEQUENCE [LARGE SCALE GENOMIC DNA]</scope>
    <source>
        <strain evidence="3">JCM 16002</strain>
    </source>
</reference>
<dbReference type="Pfam" id="PF02405">
    <property type="entry name" value="MlaE"/>
    <property type="match status" value="1"/>
</dbReference>
<comment type="caution">
    <text evidence="2">The sequence shown here is derived from an EMBL/GenBank/DDBJ whole genome shotgun (WGS) entry which is preliminary data.</text>
</comment>
<name>A0ABP4VBM8_9ACTN</name>
<dbReference type="InterPro" id="IPR030802">
    <property type="entry name" value="Permease_MalE"/>
</dbReference>
<sequence>MTSLPVTDTSAAQRLRASRPAAVLARTATGMAEVGRHVTFAGRVLLTLPTALVRYRKQVVKEVVDVGFGSNSLIAGGGTIGIVLAMSAVAAIMVGVETYRGLDLIGMTSLSGMLSAMANTRELAPVVASIALAAKVGTGFTARLGSMRISDEIDALDAMSVPTIPYLAGTRVIATMICIVPLYAVGLVATYIATRVVVVHVNGGSAGTYDYFFHITLGPEDVLYSLIKAVVFALVIVLVHCSYGYHATGGPEGVGRAAGRALRTSILLIGFIDIVLTFALWGLVPEVPALGIT</sequence>
<feature type="transmembrane region" description="Helical" evidence="1">
    <location>
        <begin position="73"/>
        <end position="96"/>
    </location>
</feature>
<feature type="transmembrane region" description="Helical" evidence="1">
    <location>
        <begin position="172"/>
        <end position="193"/>
    </location>
</feature>
<dbReference type="Proteomes" id="UP001500383">
    <property type="component" value="Unassembled WGS sequence"/>
</dbReference>
<dbReference type="PANTHER" id="PTHR30188">
    <property type="entry name" value="ABC TRANSPORTER PERMEASE PROTEIN-RELATED"/>
    <property type="match status" value="1"/>
</dbReference>
<protein>
    <submittedName>
        <fullName evidence="2">ABC transporter permease</fullName>
    </submittedName>
</protein>
<keyword evidence="3" id="KW-1185">Reference proteome</keyword>